<evidence type="ECO:0000313" key="2">
    <source>
        <dbReference type="Proteomes" id="UP001597458"/>
    </source>
</evidence>
<comment type="caution">
    <text evidence="1">The sequence shown here is derived from an EMBL/GenBank/DDBJ whole genome shotgun (WGS) entry which is preliminary data.</text>
</comment>
<organism evidence="1 2">
    <name type="scientific">Terrilactibacillus laevilacticus</name>
    <dbReference type="NCBI Taxonomy" id="1380157"/>
    <lineage>
        <taxon>Bacteria</taxon>
        <taxon>Bacillati</taxon>
        <taxon>Bacillota</taxon>
        <taxon>Bacilli</taxon>
        <taxon>Bacillales</taxon>
        <taxon>Bacillaceae</taxon>
        <taxon>Terrilactibacillus</taxon>
    </lineage>
</organism>
<gene>
    <name evidence="1" type="ORF">ACFSTF_01075</name>
</gene>
<proteinExistence type="predicted"/>
<dbReference type="EMBL" id="JBHUMR010000003">
    <property type="protein sequence ID" value="MFD2615934.1"/>
    <property type="molecule type" value="Genomic_DNA"/>
</dbReference>
<dbReference type="Proteomes" id="UP001597458">
    <property type="component" value="Unassembled WGS sequence"/>
</dbReference>
<dbReference type="RefSeq" id="WP_181406529.1">
    <property type="nucleotide sequence ID" value="NZ_JBHUMR010000003.1"/>
</dbReference>
<keyword evidence="2" id="KW-1185">Reference proteome</keyword>
<accession>A0ABW5PMR5</accession>
<evidence type="ECO:0000313" key="1">
    <source>
        <dbReference type="EMBL" id="MFD2615934.1"/>
    </source>
</evidence>
<sequence length="47" mass="5808">MSTRKHDIFVDWFGFSQNTEYGQYGNRIKSKIHWASLEQKKYQYFSR</sequence>
<reference evidence="2" key="1">
    <citation type="journal article" date="2019" name="Int. J. Syst. Evol. Microbiol.">
        <title>The Global Catalogue of Microorganisms (GCM) 10K type strain sequencing project: providing services to taxonomists for standard genome sequencing and annotation.</title>
        <authorList>
            <consortium name="The Broad Institute Genomics Platform"/>
            <consortium name="The Broad Institute Genome Sequencing Center for Infectious Disease"/>
            <person name="Wu L."/>
            <person name="Ma J."/>
        </authorList>
    </citation>
    <scope>NUCLEOTIDE SEQUENCE [LARGE SCALE GENOMIC DNA]</scope>
    <source>
        <strain evidence="2">TISTR 2241</strain>
    </source>
</reference>
<protein>
    <submittedName>
        <fullName evidence="1">Uncharacterized protein</fullName>
    </submittedName>
</protein>
<name>A0ABW5PMR5_9BACI</name>